<dbReference type="EMBL" id="JAVDVY010000001">
    <property type="protein sequence ID" value="MDR7132989.1"/>
    <property type="molecule type" value="Genomic_DNA"/>
</dbReference>
<dbReference type="SUPFAM" id="SSF50939">
    <property type="entry name" value="Sialidases"/>
    <property type="match status" value="1"/>
</dbReference>
<dbReference type="CDD" id="cd15482">
    <property type="entry name" value="Sialidase_non-viral"/>
    <property type="match status" value="1"/>
</dbReference>
<evidence type="ECO:0000256" key="1">
    <source>
        <dbReference type="SAM" id="SignalP"/>
    </source>
</evidence>
<evidence type="ECO:0000313" key="3">
    <source>
        <dbReference type="Proteomes" id="UP001251524"/>
    </source>
</evidence>
<protein>
    <recommendedName>
        <fullName evidence="4">Exo-alpha-sialidase</fullName>
    </recommendedName>
</protein>
<accession>A0ABU1W5Z1</accession>
<dbReference type="PROSITE" id="PS51257">
    <property type="entry name" value="PROKAR_LIPOPROTEIN"/>
    <property type="match status" value="1"/>
</dbReference>
<evidence type="ECO:0008006" key="4">
    <source>
        <dbReference type="Google" id="ProtNLM"/>
    </source>
</evidence>
<dbReference type="InterPro" id="IPR036278">
    <property type="entry name" value="Sialidase_sf"/>
</dbReference>
<keyword evidence="3" id="KW-1185">Reference proteome</keyword>
<gene>
    <name evidence="2" type="ORF">J2X06_000173</name>
</gene>
<dbReference type="RefSeq" id="WP_310057037.1">
    <property type="nucleotide sequence ID" value="NZ_JAVDVY010000001.1"/>
</dbReference>
<reference evidence="2 3" key="1">
    <citation type="submission" date="2023-07" db="EMBL/GenBank/DDBJ databases">
        <title>Sorghum-associated microbial communities from plants grown in Nebraska, USA.</title>
        <authorList>
            <person name="Schachtman D."/>
        </authorList>
    </citation>
    <scope>NUCLEOTIDE SEQUENCE [LARGE SCALE GENOMIC DNA]</scope>
    <source>
        <strain evidence="2 3">BE198</strain>
    </source>
</reference>
<proteinExistence type="predicted"/>
<organism evidence="2 3">
    <name type="scientific">Lysobacter niastensis</name>
    <dbReference type="NCBI Taxonomy" id="380629"/>
    <lineage>
        <taxon>Bacteria</taxon>
        <taxon>Pseudomonadati</taxon>
        <taxon>Pseudomonadota</taxon>
        <taxon>Gammaproteobacteria</taxon>
        <taxon>Lysobacterales</taxon>
        <taxon>Lysobacteraceae</taxon>
        <taxon>Lysobacter</taxon>
    </lineage>
</organism>
<feature type="chain" id="PRO_5045803468" description="Exo-alpha-sialidase" evidence="1">
    <location>
        <begin position="20"/>
        <end position="424"/>
    </location>
</feature>
<dbReference type="Gene3D" id="2.120.10.10">
    <property type="match status" value="1"/>
</dbReference>
<dbReference type="Proteomes" id="UP001251524">
    <property type="component" value="Unassembled WGS sequence"/>
</dbReference>
<keyword evidence="1" id="KW-0732">Signal</keyword>
<name>A0ABU1W5Z1_9GAMM</name>
<sequence>MRLIPTLTPILLLSTLAIAACDRTPPAAATTTSTVPARPVQLTEWILPVTTAAAQPDLVRASDGSLLLSWIEAQGDGHALKFARYADGAWGEVQPIARGDDWFVNWADTPHLAVTADGALWAHWLKKSAKAKYAYDVAMVRSGDGGVTWSTPVLVNDDGTPTEHGFVSMWPAARDRIGIAWLDGRRTGGGEGGHEGHEDHGAMTLRAATFDAGLGRADERELDTMTCDCCQTDAALTTRGPLLVYRDRTPDEIRDIAVTRFDGAAWTSPHVVHADQWKMPACPVNGPAVAAVAGNTVVGWYTVAGDQPTLRLARSADAGDTFAEPLMLDQGAHVQGRVDVALDSDEAWVLWTREDAGVQSLQFARFASDLSREWQRGEVAKLQGRGRATGVAQLALGNDGAYVVWTDVVDGKPRLAGARFGAAP</sequence>
<evidence type="ECO:0000313" key="2">
    <source>
        <dbReference type="EMBL" id="MDR7132989.1"/>
    </source>
</evidence>
<comment type="caution">
    <text evidence="2">The sequence shown here is derived from an EMBL/GenBank/DDBJ whole genome shotgun (WGS) entry which is preliminary data.</text>
</comment>
<feature type="signal peptide" evidence="1">
    <location>
        <begin position="1"/>
        <end position="19"/>
    </location>
</feature>